<proteinExistence type="predicted"/>
<evidence type="ECO:0000256" key="7">
    <source>
        <dbReference type="PROSITE-ProRule" id="PRU00042"/>
    </source>
</evidence>
<feature type="domain" description="C2H2-type" evidence="9">
    <location>
        <begin position="293"/>
        <end position="311"/>
    </location>
</feature>
<dbReference type="GO" id="GO:0005634">
    <property type="term" value="C:nucleus"/>
    <property type="evidence" value="ECO:0007669"/>
    <property type="project" value="UniProtKB-SubCell"/>
</dbReference>
<feature type="compositionally biased region" description="Polar residues" evidence="8">
    <location>
        <begin position="1179"/>
        <end position="1209"/>
    </location>
</feature>
<keyword evidence="5" id="KW-0862">Zinc</keyword>
<dbReference type="EMBL" id="JAKKPZ010000006">
    <property type="protein sequence ID" value="KAI1720023.1"/>
    <property type="molecule type" value="Genomic_DNA"/>
</dbReference>
<feature type="compositionally biased region" description="Polar residues" evidence="8">
    <location>
        <begin position="658"/>
        <end position="679"/>
    </location>
</feature>
<feature type="region of interest" description="Disordered" evidence="8">
    <location>
        <begin position="1"/>
        <end position="114"/>
    </location>
</feature>
<name>A0AAD4N8V9_9BILA</name>
<dbReference type="SUPFAM" id="SSF57667">
    <property type="entry name" value="beta-beta-alpha zinc fingers"/>
    <property type="match status" value="1"/>
</dbReference>
<sequence length="1219" mass="130151">MISVEPSAPTDSLPSKTTPSPIPGPTMAASPKVFPQPGEPFHSAHLSALSPPANNTGNSTTTCLSSSPSSNSTVTNSETATSAPTSGPPPASNSLTLGPAAFDDTHTTNGHSVYTGTAGHSQYLAMSINSNKSEPAGFGQSGSVGVNCTTSLATGPLAQVTHHQSYSQPPGVAYTAVVPGPAGQLPMHFPSNISQNSHTTVSNIVVASSTNGHNFVSIPSNLQEMRQDSDFGNCTSANMTWQPNTSAAVNNITMSSQANAKINTQKGPEATGPAVDAPKMVTSVTTATTDRTFPCSACGKLFGSNRNLQRHICKVKKKNALNTSTVTQAAEMKEKLSNASDIKSPPNPSPVTTLPPPIMANNSIGTVLPLLQNPPPNQTQPLPATNASPQETAKFKCEGCDRMLSSSRSLRRHRGACKATKEAISDNNKSAPQVLKSAPPPTFEAEISAKSDERVDQSEANSKVADVVDSVVEKLRQQRSTTKDESPLPPKEYATPAAPTVTLHAQMPQTSVMLSNGHQYHYMQQLAPTHPAPTSISYYPHHHYVAPNYYHHPQQPQVAQMSHPMQVAPPPPQGSQWGPQPRTSIMAPAQVNSIIVPSQIGPKNSQSHANTAMVQPQTHQSIGQYPAALQTNSGIAPNQANSTMNSPPSVAPVRKPTTETQAATATNSTPVQTKTNSCSSGGGGKSVYRHLCPECDKPYSCRKNVKRHRVSVHKVPFEEAQTGPIKKIKLNESPEEAPVETKIQSENAPRQNLGPTTMQPTALGTQTGSKTVSSRPSQMPQNNYIQSPQASAMPPTSAYSQPHTNAMMSSQAPYSAPPALNNSPHAGRPAFTFGPPSEAGYYNGTQNCWNSTPPLSSAAKNQAYPPRWTQNSYDSRQNPPYSAMIPTYIASPPGSQYQSAQFNYRHTSADNGGSQPVMFGSPSANYPDGGFYPATHNLADLDYWDQIKSNVDTPLTSRSRDDDLEMARIVEDLKRSAEGDPRYPAQNDSLLAGNGTFHELQPGTKIDDKSAALNVLSSANQYPCIENAAARKSTELVLAEADTTFWEEDGDKNASRHEALQGNSPPVLTSLKPVMLISSPDKGIPMANTSPVGKANAIFIAHVNPPINAKTVDYTIENFQGSDSPPNKNNYSLKRHRQICQKYKDRQPNQQQEHNTPPTNDTSNSTTNVANNTAQNTTMSPNMIGTLDPDSTSTLWQQNHNRSTESSPPLTAEGSKTKS</sequence>
<feature type="region of interest" description="Disordered" evidence="8">
    <location>
        <begin position="731"/>
        <end position="816"/>
    </location>
</feature>
<reference evidence="10" key="1">
    <citation type="submission" date="2022-01" db="EMBL/GenBank/DDBJ databases">
        <title>Genome Sequence Resource for Two Populations of Ditylenchus destructor, the Migratory Endoparasitic Phytonematode.</title>
        <authorList>
            <person name="Zhang H."/>
            <person name="Lin R."/>
            <person name="Xie B."/>
        </authorList>
    </citation>
    <scope>NUCLEOTIDE SEQUENCE</scope>
    <source>
        <strain evidence="10">BazhouSP</strain>
    </source>
</reference>
<dbReference type="PANTHER" id="PTHR24406">
    <property type="entry name" value="TRANSCRIPTIONAL REPRESSOR CTCFL-RELATED"/>
    <property type="match status" value="1"/>
</dbReference>
<evidence type="ECO:0000256" key="4">
    <source>
        <dbReference type="ARBA" id="ARBA00022771"/>
    </source>
</evidence>
<feature type="domain" description="C2H2-type" evidence="9">
    <location>
        <begin position="690"/>
        <end position="713"/>
    </location>
</feature>
<evidence type="ECO:0000256" key="8">
    <source>
        <dbReference type="SAM" id="MobiDB-lite"/>
    </source>
</evidence>
<dbReference type="PROSITE" id="PS50157">
    <property type="entry name" value="ZINC_FINGER_C2H2_2"/>
    <property type="match status" value="2"/>
</dbReference>
<dbReference type="InterPro" id="IPR013087">
    <property type="entry name" value="Znf_C2H2_type"/>
</dbReference>
<keyword evidence="2" id="KW-0479">Metal-binding</keyword>
<evidence type="ECO:0000313" key="11">
    <source>
        <dbReference type="Proteomes" id="UP001201812"/>
    </source>
</evidence>
<evidence type="ECO:0000256" key="2">
    <source>
        <dbReference type="ARBA" id="ARBA00022723"/>
    </source>
</evidence>
<feature type="compositionally biased region" description="Polar residues" evidence="8">
    <location>
        <begin position="599"/>
        <end position="648"/>
    </location>
</feature>
<feature type="compositionally biased region" description="Low complexity" evidence="8">
    <location>
        <begin position="58"/>
        <end position="85"/>
    </location>
</feature>
<feature type="region of interest" description="Disordered" evidence="8">
    <location>
        <begin position="599"/>
        <end position="685"/>
    </location>
</feature>
<keyword evidence="4 7" id="KW-0863">Zinc-finger</keyword>
<dbReference type="Gene3D" id="3.30.160.60">
    <property type="entry name" value="Classic Zinc Finger"/>
    <property type="match status" value="1"/>
</dbReference>
<keyword evidence="3" id="KW-0677">Repeat</keyword>
<evidence type="ECO:0000256" key="6">
    <source>
        <dbReference type="ARBA" id="ARBA00023242"/>
    </source>
</evidence>
<feature type="region of interest" description="Disordered" evidence="8">
    <location>
        <begin position="421"/>
        <end position="442"/>
    </location>
</feature>
<dbReference type="InterPro" id="IPR050888">
    <property type="entry name" value="ZnF_C2H2-type_TF"/>
</dbReference>
<evidence type="ECO:0000256" key="3">
    <source>
        <dbReference type="ARBA" id="ARBA00022737"/>
    </source>
</evidence>
<keyword evidence="11" id="KW-1185">Reference proteome</keyword>
<dbReference type="PROSITE" id="PS00028">
    <property type="entry name" value="ZINC_FINGER_C2H2_1"/>
    <property type="match status" value="1"/>
</dbReference>
<dbReference type="Proteomes" id="UP001201812">
    <property type="component" value="Unassembled WGS sequence"/>
</dbReference>
<feature type="compositionally biased region" description="Low complexity" evidence="8">
    <location>
        <begin position="1155"/>
        <end position="1178"/>
    </location>
</feature>
<dbReference type="SMART" id="SM00355">
    <property type="entry name" value="ZnF_C2H2"/>
    <property type="match status" value="3"/>
</dbReference>
<comment type="caution">
    <text evidence="10">The sequence shown here is derived from an EMBL/GenBank/DDBJ whole genome shotgun (WGS) entry which is preliminary data.</text>
</comment>
<feature type="compositionally biased region" description="Polar residues" evidence="8">
    <location>
        <begin position="742"/>
        <end position="790"/>
    </location>
</feature>
<protein>
    <submittedName>
        <fullName evidence="10">Zinc finger protein</fullName>
    </submittedName>
</protein>
<evidence type="ECO:0000313" key="10">
    <source>
        <dbReference type="EMBL" id="KAI1720023.1"/>
    </source>
</evidence>
<feature type="compositionally biased region" description="Polar residues" evidence="8">
    <location>
        <begin position="797"/>
        <end position="813"/>
    </location>
</feature>
<organism evidence="10 11">
    <name type="scientific">Ditylenchus destructor</name>
    <dbReference type="NCBI Taxonomy" id="166010"/>
    <lineage>
        <taxon>Eukaryota</taxon>
        <taxon>Metazoa</taxon>
        <taxon>Ecdysozoa</taxon>
        <taxon>Nematoda</taxon>
        <taxon>Chromadorea</taxon>
        <taxon>Rhabditida</taxon>
        <taxon>Tylenchina</taxon>
        <taxon>Tylenchomorpha</taxon>
        <taxon>Sphaerularioidea</taxon>
        <taxon>Anguinidae</taxon>
        <taxon>Anguininae</taxon>
        <taxon>Ditylenchus</taxon>
    </lineage>
</organism>
<evidence type="ECO:0000256" key="1">
    <source>
        <dbReference type="ARBA" id="ARBA00004123"/>
    </source>
</evidence>
<evidence type="ECO:0000256" key="5">
    <source>
        <dbReference type="ARBA" id="ARBA00022833"/>
    </source>
</evidence>
<accession>A0AAD4N8V9</accession>
<comment type="subcellular location">
    <subcellularLocation>
        <location evidence="1">Nucleus</location>
    </subcellularLocation>
</comment>
<dbReference type="AlphaFoldDB" id="A0AAD4N8V9"/>
<evidence type="ECO:0000259" key="9">
    <source>
        <dbReference type="PROSITE" id="PS50157"/>
    </source>
</evidence>
<feature type="region of interest" description="Disordered" evidence="8">
    <location>
        <begin position="1145"/>
        <end position="1219"/>
    </location>
</feature>
<feature type="compositionally biased region" description="Polar residues" evidence="8">
    <location>
        <begin position="9"/>
        <end position="19"/>
    </location>
</feature>
<dbReference type="InterPro" id="IPR036236">
    <property type="entry name" value="Znf_C2H2_sf"/>
</dbReference>
<dbReference type="GO" id="GO:0008270">
    <property type="term" value="F:zinc ion binding"/>
    <property type="evidence" value="ECO:0007669"/>
    <property type="project" value="UniProtKB-KW"/>
</dbReference>
<gene>
    <name evidence="10" type="ORF">DdX_05392</name>
</gene>
<keyword evidence="6" id="KW-0539">Nucleus</keyword>